<sequence length="127" mass="15174">MLEELQRDYLSIRDKLEKMIDKYNVIADQIALKYDTEDEEEFEKMCDEQEEKREEMGISPVEDELYRVENLLLKEFENYCMTSIDTLSALHTQPQPNKEGLKEVFTEATRNYRTRKLLIELALKAEE</sequence>
<dbReference type="EMBL" id="LDRX01000015">
    <property type="protein sequence ID" value="KTS84449.1"/>
    <property type="molecule type" value="Genomic_DNA"/>
</dbReference>
<accession>A0ACC4ZZI4</accession>
<name>A0ACC4ZZI4_9BACL</name>
<proteinExistence type="predicted"/>
<evidence type="ECO:0000313" key="1">
    <source>
        <dbReference type="EMBL" id="KTS84449.1"/>
    </source>
</evidence>
<organism evidence="1 2">
    <name type="scientific">Paenibacillus jamilae</name>
    <dbReference type="NCBI Taxonomy" id="114136"/>
    <lineage>
        <taxon>Bacteria</taxon>
        <taxon>Bacillati</taxon>
        <taxon>Bacillota</taxon>
        <taxon>Bacilli</taxon>
        <taxon>Bacillales</taxon>
        <taxon>Paenibacillaceae</taxon>
        <taxon>Paenibacillus</taxon>
    </lineage>
</organism>
<protein>
    <submittedName>
        <fullName evidence="1">Uncharacterized protein</fullName>
    </submittedName>
</protein>
<comment type="caution">
    <text evidence="1">The sequence shown here is derived from an EMBL/GenBank/DDBJ whole genome shotgun (WGS) entry which is preliminary data.</text>
</comment>
<reference evidence="1 2" key="1">
    <citation type="journal article" date="2016" name="Front. Microbiol.">
        <title>Genomic Resource of Rice Seed Associated Bacteria.</title>
        <authorList>
            <person name="Midha S."/>
            <person name="Bansal K."/>
            <person name="Sharma S."/>
            <person name="Kumar N."/>
            <person name="Patil P.P."/>
            <person name="Chaudhry V."/>
            <person name="Patil P.B."/>
        </authorList>
    </citation>
    <scope>NUCLEOTIDE SEQUENCE [LARGE SCALE GENOMIC DNA]</scope>
    <source>
        <strain evidence="1 2">NS115</strain>
    </source>
</reference>
<dbReference type="Proteomes" id="UP000074866">
    <property type="component" value="Unassembled WGS sequence"/>
</dbReference>
<keyword evidence="2" id="KW-1185">Reference proteome</keyword>
<gene>
    <name evidence="1" type="ORF">NS115_03730</name>
</gene>
<evidence type="ECO:0000313" key="2">
    <source>
        <dbReference type="Proteomes" id="UP000074866"/>
    </source>
</evidence>